<feature type="binding site" evidence="7">
    <location>
        <position position="121"/>
    </location>
    <ligand>
        <name>ATP</name>
        <dbReference type="ChEBI" id="CHEBI:30616"/>
    </ligand>
</feature>
<dbReference type="InterPro" id="IPR011009">
    <property type="entry name" value="Kinase-like_dom_sf"/>
</dbReference>
<dbReference type="HOGENOM" id="CLU_000288_63_5_1"/>
<keyword evidence="2" id="KW-0597">Phosphoprotein</keyword>
<dbReference type="SMART" id="SM00220">
    <property type="entry name" value="S_TKc"/>
    <property type="match status" value="1"/>
</dbReference>
<evidence type="ECO:0000256" key="8">
    <source>
        <dbReference type="RuleBase" id="RU000304"/>
    </source>
</evidence>
<keyword evidence="6 7" id="KW-0067">ATP-binding</keyword>
<evidence type="ECO:0000313" key="11">
    <source>
        <dbReference type="EMBL" id="CCA15298.1"/>
    </source>
</evidence>
<organism evidence="11">
    <name type="scientific">Albugo laibachii Nc14</name>
    <dbReference type="NCBI Taxonomy" id="890382"/>
    <lineage>
        <taxon>Eukaryota</taxon>
        <taxon>Sar</taxon>
        <taxon>Stramenopiles</taxon>
        <taxon>Oomycota</taxon>
        <taxon>Peronosporomycetes</taxon>
        <taxon>Albuginales</taxon>
        <taxon>Albuginaceae</taxon>
        <taxon>Albugo</taxon>
    </lineage>
</organism>
<dbReference type="Gene3D" id="1.10.510.10">
    <property type="entry name" value="Transferase(Phosphotransferase) domain 1"/>
    <property type="match status" value="1"/>
</dbReference>
<keyword evidence="3" id="KW-0808">Transferase</keyword>
<evidence type="ECO:0000259" key="10">
    <source>
        <dbReference type="PROSITE" id="PS51285"/>
    </source>
</evidence>
<dbReference type="PROSITE" id="PS00107">
    <property type="entry name" value="PROTEIN_KINASE_ATP"/>
    <property type="match status" value="1"/>
</dbReference>
<dbReference type="PROSITE" id="PS51285">
    <property type="entry name" value="AGC_KINASE_CTER"/>
    <property type="match status" value="1"/>
</dbReference>
<gene>
    <name evidence="11" type="primary">AlNc14C10G1259</name>
    <name evidence="11" type="ORF">ALNC14_014410</name>
</gene>
<reference evidence="11" key="1">
    <citation type="journal article" date="2011" name="PLoS Biol.">
        <title>Gene gain and loss during evolution of obligate parasitism in the white rust pathogen of Arabidopsis thaliana.</title>
        <authorList>
            <person name="Kemen E."/>
            <person name="Gardiner A."/>
            <person name="Schultz-Larsen T."/>
            <person name="Kemen A.C."/>
            <person name="Balmuth A.L."/>
            <person name="Robert-Seilaniantz A."/>
            <person name="Bailey K."/>
            <person name="Holub E."/>
            <person name="Studholme D.J."/>
            <person name="Maclean D."/>
            <person name="Jones J.D."/>
        </authorList>
    </citation>
    <scope>NUCLEOTIDE SEQUENCE</scope>
</reference>
<dbReference type="FunFam" id="1.10.510.10:FF:000048">
    <property type="entry name" value="Protein kinase C"/>
    <property type="match status" value="1"/>
</dbReference>
<evidence type="ECO:0000256" key="7">
    <source>
        <dbReference type="PROSITE-ProRule" id="PRU10141"/>
    </source>
</evidence>
<dbReference type="PANTHER" id="PTHR24351">
    <property type="entry name" value="RIBOSOMAL PROTEIN S6 KINASE"/>
    <property type="match status" value="1"/>
</dbReference>
<sequence length="446" mass="51309">MAPSTDFFRPSMLKTGLISCAAFEIIHAPLKTKKQPTLQDALYIMEPTDWKYWATAKTEGIKNYLTPDKEAIQQYDRKDWKHIISLQSRKLDFVRVIGQGSYGTVILSQSHENPERLFAIKLITKARLIEKMKETEGRRTSQTNETHRMMMEQRVMALLDHPFVTKFYGSFETPDAYHLVMEYCAGGDFYFLLDRYENNRLPESHVVFYGACLVLALQYLHQEGIIYRDLKPENILLDKDGFLRVADFGFAKCVSGVDTKRFCSTLCGSADYVAPEIIRGEGYGYSADYWSLGCVLFELLTGFPPFYRSSDCDNQRLLFNRIQHSELSIPGYVSPNARDILQDLLAKDENHRMNASTILEHPFFNTINWSELLRKQVKPPIFPEENLDSPLDSSTCADQYTTKSSLDTCSTYYSCVSSDKLAFTKAQSSRNHRESAFTEFDWCQEL</sequence>
<dbReference type="GO" id="GO:0004674">
    <property type="term" value="F:protein serine/threonine kinase activity"/>
    <property type="evidence" value="ECO:0007669"/>
    <property type="project" value="UniProtKB-KW"/>
</dbReference>
<dbReference type="SUPFAM" id="SSF56112">
    <property type="entry name" value="Protein kinase-like (PK-like)"/>
    <property type="match status" value="1"/>
</dbReference>
<dbReference type="InterPro" id="IPR000961">
    <property type="entry name" value="AGC-kinase_C"/>
</dbReference>
<protein>
    <submittedName>
        <fullName evidence="11">Protein kinase putative</fullName>
    </submittedName>
</protein>
<keyword evidence="4 7" id="KW-0547">Nucleotide-binding</keyword>
<dbReference type="PROSITE" id="PS50011">
    <property type="entry name" value="PROTEIN_KINASE_DOM"/>
    <property type="match status" value="1"/>
</dbReference>
<evidence type="ECO:0000256" key="5">
    <source>
        <dbReference type="ARBA" id="ARBA00022777"/>
    </source>
</evidence>
<dbReference type="EMBL" id="FR824055">
    <property type="protein sequence ID" value="CCA15298.1"/>
    <property type="molecule type" value="Genomic_DNA"/>
</dbReference>
<keyword evidence="1 8" id="KW-0723">Serine/threonine-protein kinase</keyword>
<proteinExistence type="inferred from homology"/>
<evidence type="ECO:0000256" key="4">
    <source>
        <dbReference type="ARBA" id="ARBA00022741"/>
    </source>
</evidence>
<name>F0W2L2_9STRA</name>
<keyword evidence="5 11" id="KW-0418">Kinase</keyword>
<dbReference type="CDD" id="cd05123">
    <property type="entry name" value="STKc_AGC"/>
    <property type="match status" value="1"/>
</dbReference>
<evidence type="ECO:0000256" key="1">
    <source>
        <dbReference type="ARBA" id="ARBA00022527"/>
    </source>
</evidence>
<accession>F0W2L2</accession>
<dbReference type="Gene3D" id="3.30.200.20">
    <property type="entry name" value="Phosphorylase Kinase, domain 1"/>
    <property type="match status" value="1"/>
</dbReference>
<dbReference type="GO" id="GO:0005524">
    <property type="term" value="F:ATP binding"/>
    <property type="evidence" value="ECO:0007669"/>
    <property type="project" value="UniProtKB-UniRule"/>
</dbReference>
<dbReference type="InterPro" id="IPR045270">
    <property type="entry name" value="STKc_AGC"/>
</dbReference>
<reference evidence="11" key="2">
    <citation type="submission" date="2011-02" db="EMBL/GenBank/DDBJ databases">
        <authorList>
            <person name="MacLean D."/>
        </authorList>
    </citation>
    <scope>NUCLEOTIDE SEQUENCE</scope>
</reference>
<dbReference type="InterPro" id="IPR000719">
    <property type="entry name" value="Prot_kinase_dom"/>
</dbReference>
<feature type="domain" description="AGC-kinase C-terminal" evidence="10">
    <location>
        <begin position="365"/>
        <end position="446"/>
    </location>
</feature>
<evidence type="ECO:0000256" key="3">
    <source>
        <dbReference type="ARBA" id="ARBA00022679"/>
    </source>
</evidence>
<dbReference type="AlphaFoldDB" id="F0W2L2"/>
<dbReference type="InterPro" id="IPR017441">
    <property type="entry name" value="Protein_kinase_ATP_BS"/>
</dbReference>
<feature type="domain" description="Protein kinase" evidence="9">
    <location>
        <begin position="91"/>
        <end position="364"/>
    </location>
</feature>
<evidence type="ECO:0000259" key="9">
    <source>
        <dbReference type="PROSITE" id="PS50011"/>
    </source>
</evidence>
<dbReference type="Pfam" id="PF00069">
    <property type="entry name" value="Pkinase"/>
    <property type="match status" value="1"/>
</dbReference>
<evidence type="ECO:0000256" key="2">
    <source>
        <dbReference type="ARBA" id="ARBA00022553"/>
    </source>
</evidence>
<dbReference type="PROSITE" id="PS00108">
    <property type="entry name" value="PROTEIN_KINASE_ST"/>
    <property type="match status" value="1"/>
</dbReference>
<comment type="similarity">
    <text evidence="8">Belongs to the protein kinase superfamily.</text>
</comment>
<evidence type="ECO:0000256" key="6">
    <source>
        <dbReference type="ARBA" id="ARBA00022840"/>
    </source>
</evidence>
<dbReference type="InterPro" id="IPR008271">
    <property type="entry name" value="Ser/Thr_kinase_AS"/>
</dbReference>